<evidence type="ECO:0000313" key="3">
    <source>
        <dbReference type="Proteomes" id="UP000598820"/>
    </source>
</evidence>
<dbReference type="EMBL" id="JACWZY010000018">
    <property type="protein sequence ID" value="MBD2702960.1"/>
    <property type="molecule type" value="Genomic_DNA"/>
</dbReference>
<dbReference type="Proteomes" id="UP000598820">
    <property type="component" value="Unassembled WGS sequence"/>
</dbReference>
<keyword evidence="3" id="KW-1185">Reference proteome</keyword>
<reference evidence="2" key="1">
    <citation type="submission" date="2020-09" db="EMBL/GenBank/DDBJ databases">
        <authorList>
            <person name="Kim M.K."/>
        </authorList>
    </citation>
    <scope>NUCLEOTIDE SEQUENCE</scope>
    <source>
        <strain evidence="2">BT702</strain>
    </source>
</reference>
<name>A0A927AT97_9BACT</name>
<accession>A0A927AT97</accession>
<comment type="caution">
    <text evidence="2">The sequence shown here is derived from an EMBL/GenBank/DDBJ whole genome shotgun (WGS) entry which is preliminary data.</text>
</comment>
<dbReference type="RefSeq" id="WP_190888807.1">
    <property type="nucleotide sequence ID" value="NZ_JACWZY010000018.1"/>
</dbReference>
<feature type="compositionally biased region" description="Polar residues" evidence="1">
    <location>
        <begin position="154"/>
        <end position="163"/>
    </location>
</feature>
<feature type="compositionally biased region" description="Polar residues" evidence="1">
    <location>
        <begin position="126"/>
        <end position="138"/>
    </location>
</feature>
<proteinExistence type="predicted"/>
<evidence type="ECO:0000256" key="1">
    <source>
        <dbReference type="SAM" id="MobiDB-lite"/>
    </source>
</evidence>
<gene>
    <name evidence="2" type="ORF">IC229_20100</name>
</gene>
<sequence>MAIEQHASNLIDITAKAFNGNITNVSPIDASSLIDSWLEFLQTAPDHDHSLDNTLSDLKKELQKGQLNGDTIEQIMSNLTDQVKQLVDSADADSKPRLTKLAEALNGFNQLVTGKAGAAPTGGQAPLTSTVGGESTNSGAGGSTLRSDDDELSNRSGGTQRNK</sequence>
<organism evidence="2 3">
    <name type="scientific">Spirosoma profusum</name>
    <dbReference type="NCBI Taxonomy" id="2771354"/>
    <lineage>
        <taxon>Bacteria</taxon>
        <taxon>Pseudomonadati</taxon>
        <taxon>Bacteroidota</taxon>
        <taxon>Cytophagia</taxon>
        <taxon>Cytophagales</taxon>
        <taxon>Cytophagaceae</taxon>
        <taxon>Spirosoma</taxon>
    </lineage>
</organism>
<feature type="region of interest" description="Disordered" evidence="1">
    <location>
        <begin position="117"/>
        <end position="163"/>
    </location>
</feature>
<protein>
    <submittedName>
        <fullName evidence="2">Uncharacterized protein</fullName>
    </submittedName>
</protein>
<dbReference type="AlphaFoldDB" id="A0A927AT97"/>
<evidence type="ECO:0000313" key="2">
    <source>
        <dbReference type="EMBL" id="MBD2702960.1"/>
    </source>
</evidence>